<reference evidence="7 8" key="1">
    <citation type="submission" date="2024-06" db="EMBL/GenBank/DDBJ databases">
        <title>Sorghum-associated microbial communities from plants grown in Nebraska, USA.</title>
        <authorList>
            <person name="Schachtman D."/>
        </authorList>
    </citation>
    <scope>NUCLEOTIDE SEQUENCE [LARGE SCALE GENOMIC DNA]</scope>
    <source>
        <strain evidence="7 8">2857</strain>
    </source>
</reference>
<proteinExistence type="predicted"/>
<feature type="transmembrane region" description="Helical" evidence="5">
    <location>
        <begin position="258"/>
        <end position="280"/>
    </location>
</feature>
<feature type="transmembrane region" description="Helical" evidence="5">
    <location>
        <begin position="224"/>
        <end position="252"/>
    </location>
</feature>
<evidence type="ECO:0000313" key="7">
    <source>
        <dbReference type="EMBL" id="MET4583955.1"/>
    </source>
</evidence>
<dbReference type="EMBL" id="JBEPSJ010000005">
    <property type="protein sequence ID" value="MET4583955.1"/>
    <property type="molecule type" value="Genomic_DNA"/>
</dbReference>
<dbReference type="PANTHER" id="PTHR37422">
    <property type="entry name" value="TEICHURONIC ACID BIOSYNTHESIS PROTEIN TUAE"/>
    <property type="match status" value="1"/>
</dbReference>
<evidence type="ECO:0000313" key="8">
    <source>
        <dbReference type="Proteomes" id="UP001549257"/>
    </source>
</evidence>
<keyword evidence="3 5" id="KW-1133">Transmembrane helix</keyword>
<evidence type="ECO:0000256" key="2">
    <source>
        <dbReference type="ARBA" id="ARBA00022692"/>
    </source>
</evidence>
<sequence length="427" mass="45654">MKHEHICSFFSVLGASFLKAHGLDPEVAESATERFSSAVWLPSLVLYFAITILKSSPLGFLAHDTLWNVLQFGPILVTSAMLLFPLGWRSTTRRQKLIVWAAAGFVVSVSISLVGSIHLPTSAAQFLILILMLGFVLLTFARRWNGRLRIERDLLSVFALISVNQLIGVAGAAFGAHWAIGDFYRFTGTTNNANFAGMLSAIGLAIGVPLFVRADLRARIVIGVAGAVLLLSLLLSGSRGSMVAVGVGVLLFLTTQRYWRTLLSVSIGLVVGAAGLFILVPGVLNRVSEGDLTSGRVGLYATVLNHWLEHPVAGIGFRTTQTIDGTSGLEAHNIFLSVLLETGALGLIGFLFLLGSIFYVGRANPLAGAAVTVVVMELTESSLFGWGAPTALFSWIVLLAYAKLGQFSAEPPIRPLTLRRVAPEVAV</sequence>
<dbReference type="PANTHER" id="PTHR37422:SF13">
    <property type="entry name" value="LIPOPOLYSACCHARIDE BIOSYNTHESIS PROTEIN PA4999-RELATED"/>
    <property type="match status" value="1"/>
</dbReference>
<keyword evidence="2 5" id="KW-0812">Transmembrane</keyword>
<dbReference type="InterPro" id="IPR007016">
    <property type="entry name" value="O-antigen_ligase-rel_domated"/>
</dbReference>
<gene>
    <name evidence="7" type="ORF">ABIE21_003486</name>
</gene>
<organism evidence="7 8">
    <name type="scientific">Conyzicola nivalis</name>
    <dbReference type="NCBI Taxonomy" id="1477021"/>
    <lineage>
        <taxon>Bacteria</taxon>
        <taxon>Bacillati</taxon>
        <taxon>Actinomycetota</taxon>
        <taxon>Actinomycetes</taxon>
        <taxon>Micrococcales</taxon>
        <taxon>Microbacteriaceae</taxon>
        <taxon>Conyzicola</taxon>
    </lineage>
</organism>
<feature type="transmembrane region" description="Helical" evidence="5">
    <location>
        <begin position="123"/>
        <end position="142"/>
    </location>
</feature>
<evidence type="ECO:0000259" key="6">
    <source>
        <dbReference type="Pfam" id="PF04932"/>
    </source>
</evidence>
<feature type="transmembrane region" description="Helical" evidence="5">
    <location>
        <begin position="334"/>
        <end position="361"/>
    </location>
</feature>
<feature type="domain" description="O-antigen ligase-related" evidence="6">
    <location>
        <begin position="227"/>
        <end position="351"/>
    </location>
</feature>
<keyword evidence="8" id="KW-1185">Reference proteome</keyword>
<dbReference type="Pfam" id="PF04932">
    <property type="entry name" value="Wzy_C"/>
    <property type="match status" value="1"/>
</dbReference>
<dbReference type="GO" id="GO:0016874">
    <property type="term" value="F:ligase activity"/>
    <property type="evidence" value="ECO:0007669"/>
    <property type="project" value="UniProtKB-KW"/>
</dbReference>
<dbReference type="InterPro" id="IPR051533">
    <property type="entry name" value="WaaL-like"/>
</dbReference>
<evidence type="ECO:0000256" key="4">
    <source>
        <dbReference type="ARBA" id="ARBA00023136"/>
    </source>
</evidence>
<protein>
    <submittedName>
        <fullName evidence="7">O-antigen ligase</fullName>
    </submittedName>
</protein>
<evidence type="ECO:0000256" key="1">
    <source>
        <dbReference type="ARBA" id="ARBA00004141"/>
    </source>
</evidence>
<evidence type="ECO:0000256" key="5">
    <source>
        <dbReference type="SAM" id="Phobius"/>
    </source>
</evidence>
<comment type="subcellular location">
    <subcellularLocation>
        <location evidence="1">Membrane</location>
        <topology evidence="1">Multi-pass membrane protein</topology>
    </subcellularLocation>
</comment>
<feature type="transmembrane region" description="Helical" evidence="5">
    <location>
        <begin position="381"/>
        <end position="402"/>
    </location>
</feature>
<keyword evidence="7" id="KW-0436">Ligase</keyword>
<feature type="transmembrane region" description="Helical" evidence="5">
    <location>
        <begin position="192"/>
        <end position="212"/>
    </location>
</feature>
<keyword evidence="4 5" id="KW-0472">Membrane</keyword>
<dbReference type="RefSeq" id="WP_354026118.1">
    <property type="nucleotide sequence ID" value="NZ_JBEPSJ010000005.1"/>
</dbReference>
<comment type="caution">
    <text evidence="7">The sequence shown here is derived from an EMBL/GenBank/DDBJ whole genome shotgun (WGS) entry which is preliminary data.</text>
</comment>
<evidence type="ECO:0000256" key="3">
    <source>
        <dbReference type="ARBA" id="ARBA00022989"/>
    </source>
</evidence>
<accession>A0ABV2QSG0</accession>
<feature type="transmembrane region" description="Helical" evidence="5">
    <location>
        <begin position="65"/>
        <end position="85"/>
    </location>
</feature>
<dbReference type="Proteomes" id="UP001549257">
    <property type="component" value="Unassembled WGS sequence"/>
</dbReference>
<feature type="transmembrane region" description="Helical" evidence="5">
    <location>
        <begin position="154"/>
        <end position="180"/>
    </location>
</feature>
<name>A0ABV2QSG0_9MICO</name>
<feature type="transmembrane region" description="Helical" evidence="5">
    <location>
        <begin position="97"/>
        <end position="117"/>
    </location>
</feature>